<evidence type="ECO:0000256" key="1">
    <source>
        <dbReference type="PROSITE-ProRule" id="PRU00176"/>
    </source>
</evidence>
<name>A0ABR0KTQ1_9PEZI</name>
<evidence type="ECO:0000313" key="3">
    <source>
        <dbReference type="EMBL" id="KAK5130102.1"/>
    </source>
</evidence>
<reference evidence="3 4" key="1">
    <citation type="submission" date="2023-08" db="EMBL/GenBank/DDBJ databases">
        <title>Black Yeasts Isolated from many extreme environments.</title>
        <authorList>
            <person name="Coleine C."/>
            <person name="Stajich J.E."/>
            <person name="Selbmann L."/>
        </authorList>
    </citation>
    <scope>NUCLEOTIDE SEQUENCE [LARGE SCALE GENOMIC DNA]</scope>
    <source>
        <strain evidence="3 4">CCFEE 536</strain>
    </source>
</reference>
<gene>
    <name evidence="3" type="ORF">LTR16_001749</name>
</gene>
<proteinExistence type="predicted"/>
<dbReference type="InterPro" id="IPR000504">
    <property type="entry name" value="RRM_dom"/>
</dbReference>
<dbReference type="Proteomes" id="UP001357485">
    <property type="component" value="Unassembled WGS sequence"/>
</dbReference>
<accession>A0ABR0KTQ1</accession>
<evidence type="ECO:0000259" key="2">
    <source>
        <dbReference type="PROSITE" id="PS50102"/>
    </source>
</evidence>
<dbReference type="CDD" id="cd12285">
    <property type="entry name" value="RRM3_RBM39_like"/>
    <property type="match status" value="1"/>
</dbReference>
<keyword evidence="1" id="KW-0694">RNA-binding</keyword>
<dbReference type="EMBL" id="JAVRRA010024725">
    <property type="protein sequence ID" value="KAK5130102.1"/>
    <property type="molecule type" value="Genomic_DNA"/>
</dbReference>
<protein>
    <recommendedName>
        <fullName evidence="2">RRM domain-containing protein</fullName>
    </recommendedName>
</protein>
<feature type="domain" description="RRM" evidence="2">
    <location>
        <begin position="1"/>
        <end position="79"/>
    </location>
</feature>
<dbReference type="PANTHER" id="PTHR15608">
    <property type="entry name" value="SPLICING FACTOR U2AF-ASSOCIATED PROTEIN 2"/>
    <property type="match status" value="1"/>
</dbReference>
<dbReference type="Pfam" id="PF00076">
    <property type="entry name" value="RRM_1"/>
    <property type="match status" value="1"/>
</dbReference>
<dbReference type="PROSITE" id="PS50102">
    <property type="entry name" value="RRM"/>
    <property type="match status" value="1"/>
</dbReference>
<evidence type="ECO:0000313" key="4">
    <source>
        <dbReference type="Proteomes" id="UP001357485"/>
    </source>
</evidence>
<dbReference type="InterPro" id="IPR034393">
    <property type="entry name" value="TatSF1-like"/>
</dbReference>
<dbReference type="Gene3D" id="3.30.70.330">
    <property type="match status" value="1"/>
</dbReference>
<dbReference type="SUPFAM" id="SSF54928">
    <property type="entry name" value="RNA-binding domain, RBD"/>
    <property type="match status" value="1"/>
</dbReference>
<dbReference type="InterPro" id="IPR035979">
    <property type="entry name" value="RBD_domain_sf"/>
</dbReference>
<dbReference type="PANTHER" id="PTHR15608:SF0">
    <property type="entry name" value="HIV TAT-SPECIFIC FACTOR 1"/>
    <property type="match status" value="1"/>
</dbReference>
<comment type="caution">
    <text evidence="3">The sequence shown here is derived from an EMBL/GenBank/DDBJ whole genome shotgun (WGS) entry which is preliminary data.</text>
</comment>
<keyword evidence="4" id="KW-1185">Reference proteome</keyword>
<sequence>MFTLAELEEDPEAKQDIQEDIQEECSKLGEVTNVVLYDKEPAGVASVRFDSDEAARACVRLMDGRAFGGRQVEAWIADGSEKFKKKSTKRSVLDQGDDNEEEERLEKFGEWLESGGKAEVEEG</sequence>
<organism evidence="3 4">
    <name type="scientific">Cryomyces antarcticus</name>
    <dbReference type="NCBI Taxonomy" id="329879"/>
    <lineage>
        <taxon>Eukaryota</taxon>
        <taxon>Fungi</taxon>
        <taxon>Dikarya</taxon>
        <taxon>Ascomycota</taxon>
        <taxon>Pezizomycotina</taxon>
        <taxon>Dothideomycetes</taxon>
        <taxon>Dothideomycetes incertae sedis</taxon>
        <taxon>Cryomyces</taxon>
    </lineage>
</organism>
<dbReference type="InterPro" id="IPR012677">
    <property type="entry name" value="Nucleotide-bd_a/b_plait_sf"/>
</dbReference>